<comment type="subcellular location">
    <subcellularLocation>
        <location evidence="1">Secreted</location>
    </subcellularLocation>
</comment>
<keyword evidence="8" id="KW-1185">Reference proteome</keyword>
<feature type="signal peptide" evidence="5">
    <location>
        <begin position="1"/>
        <end position="20"/>
    </location>
</feature>
<evidence type="ECO:0000256" key="3">
    <source>
        <dbReference type="ARBA" id="ARBA00022525"/>
    </source>
</evidence>
<name>A0ABQ7R0R3_PLUXY</name>
<keyword evidence="3" id="KW-0964">Secreted</keyword>
<dbReference type="InterPro" id="IPR000734">
    <property type="entry name" value="TAG_lipase"/>
</dbReference>
<dbReference type="InterPro" id="IPR029058">
    <property type="entry name" value="AB_hydrolase_fold"/>
</dbReference>
<evidence type="ECO:0000313" key="7">
    <source>
        <dbReference type="EMBL" id="KAG7310883.1"/>
    </source>
</evidence>
<dbReference type="Gene3D" id="3.40.50.1820">
    <property type="entry name" value="alpha/beta hydrolase"/>
    <property type="match status" value="1"/>
</dbReference>
<evidence type="ECO:0000259" key="6">
    <source>
        <dbReference type="Pfam" id="PF00151"/>
    </source>
</evidence>
<evidence type="ECO:0000313" key="8">
    <source>
        <dbReference type="Proteomes" id="UP000823941"/>
    </source>
</evidence>
<dbReference type="InterPro" id="IPR013818">
    <property type="entry name" value="Lipase"/>
</dbReference>
<evidence type="ECO:0000256" key="2">
    <source>
        <dbReference type="ARBA" id="ARBA00010701"/>
    </source>
</evidence>
<evidence type="ECO:0000256" key="4">
    <source>
        <dbReference type="RuleBase" id="RU004262"/>
    </source>
</evidence>
<dbReference type="SUPFAM" id="SSF53474">
    <property type="entry name" value="alpha/beta-Hydrolases"/>
    <property type="match status" value="1"/>
</dbReference>
<organism evidence="7 8">
    <name type="scientific">Plutella xylostella</name>
    <name type="common">Diamondback moth</name>
    <name type="synonym">Plutella maculipennis</name>
    <dbReference type="NCBI Taxonomy" id="51655"/>
    <lineage>
        <taxon>Eukaryota</taxon>
        <taxon>Metazoa</taxon>
        <taxon>Ecdysozoa</taxon>
        <taxon>Arthropoda</taxon>
        <taxon>Hexapoda</taxon>
        <taxon>Insecta</taxon>
        <taxon>Pterygota</taxon>
        <taxon>Neoptera</taxon>
        <taxon>Endopterygota</taxon>
        <taxon>Lepidoptera</taxon>
        <taxon>Glossata</taxon>
        <taxon>Ditrysia</taxon>
        <taxon>Yponomeutoidea</taxon>
        <taxon>Plutellidae</taxon>
        <taxon>Plutella</taxon>
    </lineage>
</organism>
<protein>
    <recommendedName>
        <fullName evidence="6">Lipase domain-containing protein</fullName>
    </recommendedName>
</protein>
<comment type="caution">
    <text evidence="7">The sequence shown here is derived from an EMBL/GenBank/DDBJ whole genome shotgun (WGS) entry which is preliminary data.</text>
</comment>
<sequence length="289" mass="30605">MGVFTKCVVLLCAAIAATSGRNVRAENVVFHLFTRQNPSVSQPILASVQSIMSSPLQQASRTVVTVHDQGDAVAGNFNAFVVPAELTAYDVNVIAIDWSNSGSPSQVGEAIAYFLDFLVDNFDYDAQGIRLVGFGVGAHIAGIAARKAQADITHLIALDPTLNGWSDNPDRLTSNVAVCVETLHTSALGVASPVGKLDFYPNGGSSQNGCEADNTCSHDYAYLFYSESLTAEVQNSELFVGTKCNSYEAATQSQCNGAKDIVFGGRAIKESESGIYTFTTNPSPPFARG</sequence>
<comment type="similarity">
    <text evidence="2 4">Belongs to the AB hydrolase superfamily. Lipase family.</text>
</comment>
<proteinExistence type="inferred from homology"/>
<reference evidence="7 8" key="1">
    <citation type="submission" date="2021-06" db="EMBL/GenBank/DDBJ databases">
        <title>A haploid diamondback moth (Plutella xylostella L.) genome assembly resolves 31 chromosomes and identifies a diamide resistance mutation.</title>
        <authorList>
            <person name="Ward C.M."/>
            <person name="Perry K.D."/>
            <person name="Baker G."/>
            <person name="Powis K."/>
            <person name="Heckel D.G."/>
            <person name="Baxter S.W."/>
        </authorList>
    </citation>
    <scope>NUCLEOTIDE SEQUENCE [LARGE SCALE GENOMIC DNA]</scope>
    <source>
        <strain evidence="7 8">LV</strain>
        <tissue evidence="7">Single pupa</tissue>
    </source>
</reference>
<dbReference type="PANTHER" id="PTHR11610">
    <property type="entry name" value="LIPASE"/>
    <property type="match status" value="1"/>
</dbReference>
<keyword evidence="5" id="KW-0732">Signal</keyword>
<gene>
    <name evidence="7" type="ORF">JYU34_003715</name>
</gene>
<evidence type="ECO:0000256" key="5">
    <source>
        <dbReference type="SAM" id="SignalP"/>
    </source>
</evidence>
<dbReference type="EMBL" id="JAHIBW010000005">
    <property type="protein sequence ID" value="KAG7310883.1"/>
    <property type="molecule type" value="Genomic_DNA"/>
</dbReference>
<evidence type="ECO:0000256" key="1">
    <source>
        <dbReference type="ARBA" id="ARBA00004613"/>
    </source>
</evidence>
<feature type="chain" id="PRO_5045867895" description="Lipase domain-containing protein" evidence="5">
    <location>
        <begin position="21"/>
        <end position="289"/>
    </location>
</feature>
<feature type="domain" description="Lipase" evidence="6">
    <location>
        <begin position="19"/>
        <end position="257"/>
    </location>
</feature>
<dbReference type="PANTHER" id="PTHR11610:SF173">
    <property type="entry name" value="LIPASE DOMAIN-CONTAINING PROTEIN-RELATED"/>
    <property type="match status" value="1"/>
</dbReference>
<dbReference type="Pfam" id="PF00151">
    <property type="entry name" value="Lipase"/>
    <property type="match status" value="1"/>
</dbReference>
<accession>A0ABQ7R0R3</accession>
<dbReference type="Proteomes" id="UP000823941">
    <property type="component" value="Chromosome 5"/>
</dbReference>